<dbReference type="Pfam" id="PF00076">
    <property type="entry name" value="RRM_1"/>
    <property type="match status" value="1"/>
</dbReference>
<dbReference type="Proteomes" id="UP000319731">
    <property type="component" value="Unassembled WGS sequence"/>
</dbReference>
<evidence type="ECO:0000256" key="1">
    <source>
        <dbReference type="ARBA" id="ARBA00022884"/>
    </source>
</evidence>
<dbReference type="GeneID" id="42002028"/>
<dbReference type="RefSeq" id="XP_031027091.1">
    <property type="nucleotide sequence ID" value="XM_031166731.1"/>
</dbReference>
<dbReference type="InterPro" id="IPR035979">
    <property type="entry name" value="RBD_domain_sf"/>
</dbReference>
<feature type="compositionally biased region" description="Basic and acidic residues" evidence="3">
    <location>
        <begin position="164"/>
        <end position="180"/>
    </location>
</feature>
<feature type="domain" description="RRM" evidence="4">
    <location>
        <begin position="6"/>
        <end position="84"/>
    </location>
</feature>
<keyword evidence="6" id="KW-1185">Reference proteome</keyword>
<reference evidence="5 6" key="1">
    <citation type="journal article" date="2019" name="Sci. Rep.">
        <title>Comparative genomics of chytrid fungi reveal insights into the obligate biotrophic and pathogenic lifestyle of Synchytrium endobioticum.</title>
        <authorList>
            <person name="van de Vossenberg B.T.L.H."/>
            <person name="Warris S."/>
            <person name="Nguyen H.D.T."/>
            <person name="van Gent-Pelzer M.P.E."/>
            <person name="Joly D.L."/>
            <person name="van de Geest H.C."/>
            <person name="Bonants P.J.M."/>
            <person name="Smith D.S."/>
            <person name="Levesque C.A."/>
            <person name="van der Lee T.A.J."/>
        </authorList>
    </citation>
    <scope>NUCLEOTIDE SEQUENCE [LARGE SCALE GENOMIC DNA]</scope>
    <source>
        <strain evidence="5 6">JEL517</strain>
    </source>
</reference>
<dbReference type="InterPro" id="IPR012677">
    <property type="entry name" value="Nucleotide-bd_a/b_plait_sf"/>
</dbReference>
<feature type="compositionally biased region" description="Basic and acidic residues" evidence="3">
    <location>
        <begin position="72"/>
        <end position="92"/>
    </location>
</feature>
<dbReference type="CDD" id="cd21608">
    <property type="entry name" value="RRM2_NsCP33_like"/>
    <property type="match status" value="1"/>
</dbReference>
<evidence type="ECO:0000256" key="3">
    <source>
        <dbReference type="SAM" id="MobiDB-lite"/>
    </source>
</evidence>
<name>A0A507C600_9FUNG</name>
<accession>A0A507C600</accession>
<dbReference type="PANTHER" id="PTHR48027">
    <property type="entry name" value="HETEROGENEOUS NUCLEAR RIBONUCLEOPROTEIN 87F-RELATED"/>
    <property type="match status" value="1"/>
</dbReference>
<evidence type="ECO:0000313" key="5">
    <source>
        <dbReference type="EMBL" id="TPX37020.1"/>
    </source>
</evidence>
<dbReference type="PROSITE" id="PS50102">
    <property type="entry name" value="RRM"/>
    <property type="match status" value="1"/>
</dbReference>
<comment type="caution">
    <text evidence="5">The sequence shown here is derived from an EMBL/GenBank/DDBJ whole genome shotgun (WGS) entry which is preliminary data.</text>
</comment>
<dbReference type="OrthoDB" id="439808at2759"/>
<dbReference type="STRING" id="1806994.A0A507C600"/>
<evidence type="ECO:0000259" key="4">
    <source>
        <dbReference type="PROSITE" id="PS50102"/>
    </source>
</evidence>
<dbReference type="InterPro" id="IPR000504">
    <property type="entry name" value="RRM_dom"/>
</dbReference>
<dbReference type="InterPro" id="IPR052462">
    <property type="entry name" value="SLIRP/GR-RBP-like"/>
</dbReference>
<gene>
    <name evidence="5" type="ORF">SmJEL517_g00803</name>
</gene>
<feature type="compositionally biased region" description="Gly residues" evidence="3">
    <location>
        <begin position="130"/>
        <end position="163"/>
    </location>
</feature>
<dbReference type="EMBL" id="QEAO01000003">
    <property type="protein sequence ID" value="TPX37020.1"/>
    <property type="molecule type" value="Genomic_DNA"/>
</dbReference>
<feature type="compositionally biased region" description="Gly residues" evidence="3">
    <location>
        <begin position="108"/>
        <end position="121"/>
    </location>
</feature>
<dbReference type="InterPro" id="IPR048289">
    <property type="entry name" value="RRM2_NsCP33-like"/>
</dbReference>
<feature type="region of interest" description="Disordered" evidence="3">
    <location>
        <begin position="67"/>
        <end position="180"/>
    </location>
</feature>
<dbReference type="SUPFAM" id="SSF54928">
    <property type="entry name" value="RNA-binding domain, RBD"/>
    <property type="match status" value="1"/>
</dbReference>
<evidence type="ECO:0000256" key="2">
    <source>
        <dbReference type="PROSITE-ProRule" id="PRU00176"/>
    </source>
</evidence>
<organism evidence="5 6">
    <name type="scientific">Synchytrium microbalum</name>
    <dbReference type="NCBI Taxonomy" id="1806994"/>
    <lineage>
        <taxon>Eukaryota</taxon>
        <taxon>Fungi</taxon>
        <taxon>Fungi incertae sedis</taxon>
        <taxon>Chytridiomycota</taxon>
        <taxon>Chytridiomycota incertae sedis</taxon>
        <taxon>Chytridiomycetes</taxon>
        <taxon>Synchytriales</taxon>
        <taxon>Synchytriaceae</taxon>
        <taxon>Synchytrium</taxon>
    </lineage>
</organism>
<dbReference type="SMART" id="SM00360">
    <property type="entry name" value="RRM"/>
    <property type="match status" value="1"/>
</dbReference>
<keyword evidence="1 2" id="KW-0694">RNA-binding</keyword>
<sequence>MAAPSAKIFIGGLAWASTNESLRTAFEAYGEVVESRVVTDRETGRSRGFGFVTFADAASVAKSIDGMNGQDLDGRAVRVTEANDRPAGDRPPRSGGDSYGGRRDDRSGGGYGGGRGGGGYGGDRRDDRGGGGYGGGRDSGRDSGYGGGSRGGDRGSSGGYGGGRPRDTPYSRPSGDRERY</sequence>
<evidence type="ECO:0000313" key="6">
    <source>
        <dbReference type="Proteomes" id="UP000319731"/>
    </source>
</evidence>
<dbReference type="AlphaFoldDB" id="A0A507C600"/>
<proteinExistence type="predicted"/>
<dbReference type="Gene3D" id="3.30.70.330">
    <property type="match status" value="1"/>
</dbReference>
<protein>
    <recommendedName>
        <fullName evidence="4">RRM domain-containing protein</fullName>
    </recommendedName>
</protein>
<dbReference type="GO" id="GO:0003723">
    <property type="term" value="F:RNA binding"/>
    <property type="evidence" value="ECO:0007669"/>
    <property type="project" value="UniProtKB-UniRule"/>
</dbReference>